<dbReference type="EMBL" id="CAVNYO010000412">
    <property type="protein sequence ID" value="CAK5276726.1"/>
    <property type="molecule type" value="Genomic_DNA"/>
</dbReference>
<dbReference type="Proteomes" id="UP001295794">
    <property type="component" value="Unassembled WGS sequence"/>
</dbReference>
<dbReference type="AlphaFoldDB" id="A0AAD2HIU0"/>
<organism evidence="1 2">
    <name type="scientific">Mycena citricolor</name>
    <dbReference type="NCBI Taxonomy" id="2018698"/>
    <lineage>
        <taxon>Eukaryota</taxon>
        <taxon>Fungi</taxon>
        <taxon>Dikarya</taxon>
        <taxon>Basidiomycota</taxon>
        <taxon>Agaricomycotina</taxon>
        <taxon>Agaricomycetes</taxon>
        <taxon>Agaricomycetidae</taxon>
        <taxon>Agaricales</taxon>
        <taxon>Marasmiineae</taxon>
        <taxon>Mycenaceae</taxon>
        <taxon>Mycena</taxon>
    </lineage>
</organism>
<proteinExistence type="predicted"/>
<evidence type="ECO:0000313" key="2">
    <source>
        <dbReference type="Proteomes" id="UP001295794"/>
    </source>
</evidence>
<comment type="caution">
    <text evidence="1">The sequence shown here is derived from an EMBL/GenBank/DDBJ whole genome shotgun (WGS) entry which is preliminary data.</text>
</comment>
<accession>A0AAD2HIU0</accession>
<reference evidence="1" key="1">
    <citation type="submission" date="2023-11" db="EMBL/GenBank/DDBJ databases">
        <authorList>
            <person name="De Vega J J."/>
            <person name="De Vega J J."/>
        </authorList>
    </citation>
    <scope>NUCLEOTIDE SEQUENCE</scope>
</reference>
<sequence>MVFPRLPAVKPAIFKLIARSQWTPAPWQGGTVAIYSRAHGVILGPTMRSRRKCSASEAFWLDTQRLGII</sequence>
<name>A0AAD2HIU0_9AGAR</name>
<protein>
    <submittedName>
        <fullName evidence="1">Uncharacterized protein</fullName>
    </submittedName>
</protein>
<keyword evidence="2" id="KW-1185">Reference proteome</keyword>
<gene>
    <name evidence="1" type="ORF">MYCIT1_LOCUS25224</name>
</gene>
<evidence type="ECO:0000313" key="1">
    <source>
        <dbReference type="EMBL" id="CAK5276726.1"/>
    </source>
</evidence>